<gene>
    <name evidence="1" type="ORF">JY651_42995</name>
</gene>
<organism evidence="1 2">
    <name type="scientific">Pyxidicoccus parkwayensis</name>
    <dbReference type="NCBI Taxonomy" id="2813578"/>
    <lineage>
        <taxon>Bacteria</taxon>
        <taxon>Pseudomonadati</taxon>
        <taxon>Myxococcota</taxon>
        <taxon>Myxococcia</taxon>
        <taxon>Myxococcales</taxon>
        <taxon>Cystobacterineae</taxon>
        <taxon>Myxococcaceae</taxon>
        <taxon>Pyxidicoccus</taxon>
    </lineage>
</organism>
<evidence type="ECO:0008006" key="3">
    <source>
        <dbReference type="Google" id="ProtNLM"/>
    </source>
</evidence>
<reference evidence="1 2" key="1">
    <citation type="submission" date="2021-02" db="EMBL/GenBank/DDBJ databases">
        <title>De Novo genome assembly of isolated myxobacteria.</title>
        <authorList>
            <person name="Stevens D.C."/>
        </authorList>
    </citation>
    <scope>NUCLEOTIDE SEQUENCE [LARGE SCALE GENOMIC DNA]</scope>
    <source>
        <strain evidence="2">SCPEA02</strain>
    </source>
</reference>
<sequence>MRHEGERCEALPSTRDEACAEGLLCGGRQGWCGRPCRRGEADACPEGFSCADVTPEPICLPSCETRGCAEGQQCIRFDEGVSTCARVYGRQCQQEATCPEDSQCKVLDSQSRPGSVWMDCMRKCGEGRPACPSGSVCYMWRCQPSCDPHVPGTCGEGFRCEQLKPEKPWVCRPDW</sequence>
<evidence type="ECO:0000313" key="2">
    <source>
        <dbReference type="Proteomes" id="UP000662747"/>
    </source>
</evidence>
<dbReference type="EMBL" id="CP071090">
    <property type="protein sequence ID" value="QSQ28507.1"/>
    <property type="molecule type" value="Genomic_DNA"/>
</dbReference>
<accession>A0ABX7PDL6</accession>
<dbReference type="Proteomes" id="UP000662747">
    <property type="component" value="Chromosome"/>
</dbReference>
<name>A0ABX7PDL6_9BACT</name>
<evidence type="ECO:0000313" key="1">
    <source>
        <dbReference type="EMBL" id="QSQ28507.1"/>
    </source>
</evidence>
<proteinExistence type="predicted"/>
<keyword evidence="2" id="KW-1185">Reference proteome</keyword>
<protein>
    <recommendedName>
        <fullName evidence="3">Lipoprotein</fullName>
    </recommendedName>
</protein>